<dbReference type="InterPro" id="IPR015897">
    <property type="entry name" value="CHK_kinase-like"/>
</dbReference>
<proteinExistence type="predicted"/>
<dbReference type="InterPro" id="IPR004119">
    <property type="entry name" value="EcKL"/>
</dbReference>
<dbReference type="SMART" id="SM00587">
    <property type="entry name" value="CHK"/>
    <property type="match status" value="1"/>
</dbReference>
<sequence>MRRKLAVMDANQENNIGMHSDGVSGKVIYKINDDLCESEMVFAKFVSTEDQAHTYRPLVHPTLIPTFLHYNRRSQQGDTIAVLSRHFGPQWMGNNFKSVLDYAHLSLMPLQQKGQNVEAVPRLEKLVRNFKDYVCQSFTCSPEDQYYVLGHRSFNQSNVLFFYVDHRPVDIKIMDWQSGFVSLGMDLICLLYADASQQTRNECWNQLLDNYYSSLKTTFDDNVVPSKDQIPKEMKISRFSRENLLKNGWCSYPSCDVPGE</sequence>
<organism evidence="2 3">
    <name type="scientific">Parthenolecanium corni</name>
    <dbReference type="NCBI Taxonomy" id="536013"/>
    <lineage>
        <taxon>Eukaryota</taxon>
        <taxon>Metazoa</taxon>
        <taxon>Ecdysozoa</taxon>
        <taxon>Arthropoda</taxon>
        <taxon>Hexapoda</taxon>
        <taxon>Insecta</taxon>
        <taxon>Pterygota</taxon>
        <taxon>Neoptera</taxon>
        <taxon>Paraneoptera</taxon>
        <taxon>Hemiptera</taxon>
        <taxon>Sternorrhyncha</taxon>
        <taxon>Coccoidea</taxon>
        <taxon>Coccidae</taxon>
        <taxon>Parthenolecanium</taxon>
    </lineage>
</organism>
<feature type="domain" description="CHK kinase-like" evidence="1">
    <location>
        <begin position="30"/>
        <end position="221"/>
    </location>
</feature>
<gene>
    <name evidence="2" type="ORF">V9T40_014654</name>
</gene>
<dbReference type="EMBL" id="JBBCAQ010000038">
    <property type="protein sequence ID" value="KAK7572182.1"/>
    <property type="molecule type" value="Genomic_DNA"/>
</dbReference>
<protein>
    <recommendedName>
        <fullName evidence="1">CHK kinase-like domain-containing protein</fullName>
    </recommendedName>
</protein>
<keyword evidence="3" id="KW-1185">Reference proteome</keyword>
<dbReference type="PANTHER" id="PTHR11012:SF30">
    <property type="entry name" value="PROTEIN KINASE-LIKE DOMAIN-CONTAINING"/>
    <property type="match status" value="1"/>
</dbReference>
<evidence type="ECO:0000313" key="2">
    <source>
        <dbReference type="EMBL" id="KAK7572182.1"/>
    </source>
</evidence>
<comment type="caution">
    <text evidence="2">The sequence shown here is derived from an EMBL/GenBank/DDBJ whole genome shotgun (WGS) entry which is preliminary data.</text>
</comment>
<reference evidence="2 3" key="1">
    <citation type="submission" date="2024-03" db="EMBL/GenBank/DDBJ databases">
        <title>Adaptation during the transition from Ophiocordyceps entomopathogen to insect associate is accompanied by gene loss and intensified selection.</title>
        <authorList>
            <person name="Ward C.M."/>
            <person name="Onetto C.A."/>
            <person name="Borneman A.R."/>
        </authorList>
    </citation>
    <scope>NUCLEOTIDE SEQUENCE [LARGE SCALE GENOMIC DNA]</scope>
    <source>
        <strain evidence="2">AWRI1</strain>
        <tissue evidence="2">Single Adult Female</tissue>
    </source>
</reference>
<evidence type="ECO:0000313" key="3">
    <source>
        <dbReference type="Proteomes" id="UP001367676"/>
    </source>
</evidence>
<dbReference type="PANTHER" id="PTHR11012">
    <property type="entry name" value="PROTEIN KINASE-LIKE DOMAIN-CONTAINING"/>
    <property type="match status" value="1"/>
</dbReference>
<dbReference type="AlphaFoldDB" id="A0AAN9T5A8"/>
<evidence type="ECO:0000259" key="1">
    <source>
        <dbReference type="SMART" id="SM00587"/>
    </source>
</evidence>
<dbReference type="Proteomes" id="UP001367676">
    <property type="component" value="Unassembled WGS sequence"/>
</dbReference>
<accession>A0AAN9T5A8</accession>
<dbReference type="Pfam" id="PF02958">
    <property type="entry name" value="EcKL"/>
    <property type="match status" value="1"/>
</dbReference>
<name>A0AAN9T5A8_9HEMI</name>